<dbReference type="InterPro" id="IPR000073">
    <property type="entry name" value="AB_hydrolase_1"/>
</dbReference>
<evidence type="ECO:0000256" key="1">
    <source>
        <dbReference type="SAM" id="SignalP"/>
    </source>
</evidence>
<evidence type="ECO:0000313" key="4">
    <source>
        <dbReference type="Proteomes" id="UP001269375"/>
    </source>
</evidence>
<dbReference type="SUPFAM" id="SSF53474">
    <property type="entry name" value="alpha/beta-Hydrolases"/>
    <property type="match status" value="1"/>
</dbReference>
<dbReference type="PRINTS" id="PR00111">
    <property type="entry name" value="ABHYDROLASE"/>
</dbReference>
<dbReference type="RefSeq" id="WP_251593305.1">
    <property type="nucleotide sequence ID" value="NZ_JAMLJI010000002.1"/>
</dbReference>
<comment type="caution">
    <text evidence="3">The sequence shown here is derived from an EMBL/GenBank/DDBJ whole genome shotgun (WGS) entry which is preliminary data.</text>
</comment>
<dbReference type="GO" id="GO:0016787">
    <property type="term" value="F:hydrolase activity"/>
    <property type="evidence" value="ECO:0007669"/>
    <property type="project" value="UniProtKB-KW"/>
</dbReference>
<protein>
    <submittedName>
        <fullName evidence="3">Alpha/beta hydrolase</fullName>
    </submittedName>
</protein>
<keyword evidence="4" id="KW-1185">Reference proteome</keyword>
<dbReference type="InterPro" id="IPR000639">
    <property type="entry name" value="Epox_hydrolase-like"/>
</dbReference>
<dbReference type="EMBL" id="JARWAO010000001">
    <property type="protein sequence ID" value="MDR5894601.1"/>
    <property type="molecule type" value="Genomic_DNA"/>
</dbReference>
<dbReference type="PANTHER" id="PTHR43798">
    <property type="entry name" value="MONOACYLGLYCEROL LIPASE"/>
    <property type="match status" value="1"/>
</dbReference>
<feature type="chain" id="PRO_5047414732" evidence="1">
    <location>
        <begin position="27"/>
        <end position="340"/>
    </location>
</feature>
<evidence type="ECO:0000313" key="3">
    <source>
        <dbReference type="EMBL" id="MDR5894601.1"/>
    </source>
</evidence>
<keyword evidence="3" id="KW-0378">Hydrolase</keyword>
<dbReference type="InterPro" id="IPR029058">
    <property type="entry name" value="AB_hydrolase_fold"/>
</dbReference>
<feature type="signal peptide" evidence="1">
    <location>
        <begin position="1"/>
        <end position="26"/>
    </location>
</feature>
<sequence>MFASRSPLKWAGPLALTALFSPMTLAADESIPARSGDLSEYAYPYPAKTFDFESQRTPVEMAYMDVSPESPSGKVALLLHGKNFCASYWAPVIEHLTDQGYRVIAPDQIGFCKSSKPEGYQYSLAQLAHNTHALLETLDVDDVTLVGHSMGGMLSMRYALMYPDTLERMILINPIGLEDWTAKGVPYQPLDTWYDFTQKTDFERIKAYQKKNYFGGQWNDAFATQARLQAGMYKGPDRDSVAWASAKTYDMLMTQPVVDELPRIEVPTTLIIGQADTTAVGKNFAPEAVKKTLGDYPTLGRQAAEAIPDATLIPLEGLGHLPQTQAPETFYPAFDRALTE</sequence>
<dbReference type="Pfam" id="PF00561">
    <property type="entry name" value="Abhydrolase_1"/>
    <property type="match status" value="1"/>
</dbReference>
<name>A0ABU1GRF2_9GAMM</name>
<evidence type="ECO:0000259" key="2">
    <source>
        <dbReference type="Pfam" id="PF00561"/>
    </source>
</evidence>
<dbReference type="PANTHER" id="PTHR43798:SF33">
    <property type="entry name" value="HYDROLASE, PUTATIVE (AFU_ORTHOLOGUE AFUA_2G14860)-RELATED"/>
    <property type="match status" value="1"/>
</dbReference>
<dbReference type="Gene3D" id="3.40.50.1820">
    <property type="entry name" value="alpha/beta hydrolase"/>
    <property type="match status" value="1"/>
</dbReference>
<feature type="domain" description="AB hydrolase-1" evidence="2">
    <location>
        <begin position="77"/>
        <end position="189"/>
    </location>
</feature>
<accession>A0ABU1GRF2</accession>
<gene>
    <name evidence="3" type="ORF">QC825_00775</name>
</gene>
<keyword evidence="1" id="KW-0732">Signal</keyword>
<dbReference type="InterPro" id="IPR050266">
    <property type="entry name" value="AB_hydrolase_sf"/>
</dbReference>
<organism evidence="3 4">
    <name type="scientific">Larsenimonas suaedae</name>
    <dbReference type="NCBI Taxonomy" id="1851019"/>
    <lineage>
        <taxon>Bacteria</taxon>
        <taxon>Pseudomonadati</taxon>
        <taxon>Pseudomonadota</taxon>
        <taxon>Gammaproteobacteria</taxon>
        <taxon>Oceanospirillales</taxon>
        <taxon>Halomonadaceae</taxon>
        <taxon>Larsenimonas</taxon>
    </lineage>
</organism>
<proteinExistence type="predicted"/>
<reference evidence="3 4" key="1">
    <citation type="submission" date="2023-04" db="EMBL/GenBank/DDBJ databases">
        <title>A long-awaited taxogenomic arrangement of the family Halomonadaceae.</title>
        <authorList>
            <person name="De La Haba R."/>
            <person name="Chuvochina M."/>
            <person name="Wittouck S."/>
            <person name="Arahal D.R."/>
            <person name="Sanchez-Porro C."/>
            <person name="Hugenholtz P."/>
            <person name="Ventosa A."/>
        </authorList>
    </citation>
    <scope>NUCLEOTIDE SEQUENCE [LARGE SCALE GENOMIC DNA]</scope>
    <source>
        <strain evidence="3 4">DSM 22428</strain>
    </source>
</reference>
<dbReference type="Proteomes" id="UP001269375">
    <property type="component" value="Unassembled WGS sequence"/>
</dbReference>
<dbReference type="PRINTS" id="PR00412">
    <property type="entry name" value="EPOXHYDRLASE"/>
</dbReference>